<dbReference type="Proteomes" id="UP000016923">
    <property type="component" value="Unassembled WGS sequence"/>
</dbReference>
<protein>
    <submittedName>
        <fullName evidence="1">Uncharacterized protein</fullName>
    </submittedName>
</protein>
<proteinExistence type="predicted"/>
<dbReference type="AlphaFoldDB" id="S3BQI3"/>
<keyword evidence="2" id="KW-1185">Reference proteome</keyword>
<gene>
    <name evidence="1" type="ORF">F503_06603</name>
</gene>
<dbReference type="EMBL" id="KE148176">
    <property type="protein sequence ID" value="EPE02627.1"/>
    <property type="molecule type" value="Genomic_DNA"/>
</dbReference>
<organism evidence="1 2">
    <name type="scientific">Ophiostoma piceae (strain UAMH 11346)</name>
    <name type="common">Sap stain fungus</name>
    <dbReference type="NCBI Taxonomy" id="1262450"/>
    <lineage>
        <taxon>Eukaryota</taxon>
        <taxon>Fungi</taxon>
        <taxon>Dikarya</taxon>
        <taxon>Ascomycota</taxon>
        <taxon>Pezizomycotina</taxon>
        <taxon>Sordariomycetes</taxon>
        <taxon>Sordariomycetidae</taxon>
        <taxon>Ophiostomatales</taxon>
        <taxon>Ophiostomataceae</taxon>
        <taxon>Ophiostoma</taxon>
    </lineage>
</organism>
<accession>S3BQI3</accession>
<sequence>MSRTLFSAVRRGAALTLAAARNNCGGTECCSGVRLASRLNNCDASTDCCGSTSASGRRAFLTMPALRQMQHIRVMSNTAAN</sequence>
<reference evidence="1 2" key="1">
    <citation type="journal article" date="2013" name="BMC Genomics">
        <title>The genome and transcriptome of the pine saprophyte Ophiostoma piceae, and a comparison with the bark beetle-associated pine pathogen Grosmannia clavigera.</title>
        <authorList>
            <person name="Haridas S."/>
            <person name="Wang Y."/>
            <person name="Lim L."/>
            <person name="Massoumi Alamouti S."/>
            <person name="Jackman S."/>
            <person name="Docking R."/>
            <person name="Robertson G."/>
            <person name="Birol I."/>
            <person name="Bohlmann J."/>
            <person name="Breuil C."/>
        </authorList>
    </citation>
    <scope>NUCLEOTIDE SEQUENCE [LARGE SCALE GENOMIC DNA]</scope>
    <source>
        <strain evidence="1 2">UAMH 11346</strain>
    </source>
</reference>
<evidence type="ECO:0000313" key="1">
    <source>
        <dbReference type="EMBL" id="EPE02627.1"/>
    </source>
</evidence>
<dbReference type="VEuPathDB" id="FungiDB:F503_06603"/>
<name>S3BQI3_OPHP1</name>
<evidence type="ECO:0000313" key="2">
    <source>
        <dbReference type="Proteomes" id="UP000016923"/>
    </source>
</evidence>
<dbReference type="HOGENOM" id="CLU_2574493_0_0_1"/>